<dbReference type="RefSeq" id="YP_009285340.1">
    <property type="nucleotide sequence ID" value="NC_031056.1"/>
</dbReference>
<dbReference type="KEGG" id="vg:29081807"/>
<evidence type="ECO:0000313" key="2">
    <source>
        <dbReference type="Proteomes" id="UP000201785"/>
    </source>
</evidence>
<organism evidence="1 2">
    <name type="scientific">Bacillus phage Deep Blue</name>
    <dbReference type="NCBI Taxonomy" id="1792245"/>
    <lineage>
        <taxon>Viruses</taxon>
        <taxon>Duplodnaviria</taxon>
        <taxon>Heunggongvirae</taxon>
        <taxon>Uroviricota</taxon>
        <taxon>Caudoviricetes</taxon>
        <taxon>Herelleviridae</taxon>
        <taxon>Bastillevirinae</taxon>
        <taxon>Caeruleovirus</taxon>
        <taxon>Caeruleovirus deepblue</taxon>
    </lineage>
</organism>
<dbReference type="GeneID" id="29081807"/>
<gene>
    <name evidence="1" type="ORF">Blue_028</name>
</gene>
<dbReference type="EMBL" id="KU577463">
    <property type="protein sequence ID" value="AMO25851.1"/>
    <property type="molecule type" value="Genomic_DNA"/>
</dbReference>
<sequence length="54" mass="6453">MKIQELSKELQIKSFNKFIKFAGEMNHDNSHTFDEFIEVSTINNWEYDENGEII</sequence>
<protein>
    <submittedName>
        <fullName evidence="1">Uncharacterized protein</fullName>
    </submittedName>
</protein>
<dbReference type="Proteomes" id="UP000201785">
    <property type="component" value="Segment"/>
</dbReference>
<name>A0A140HLI9_9CAUD</name>
<reference evidence="1 2" key="1">
    <citation type="journal article" date="2016" name="Genome Announc.">
        <title>Complete Genome Sequence of Bacteriophage Deep-Blue Infecting Emetic Bacillus cereus.</title>
        <authorList>
            <person name="Hock L."/>
            <person name="Gillis A."/>
            <person name="Mahillon J."/>
        </authorList>
    </citation>
    <scope>NUCLEOTIDE SEQUENCE [LARGE SCALE GENOMIC DNA]</scope>
</reference>
<proteinExistence type="predicted"/>
<keyword evidence="2" id="KW-1185">Reference proteome</keyword>
<accession>A0A140HLI9</accession>
<evidence type="ECO:0000313" key="1">
    <source>
        <dbReference type="EMBL" id="AMO25851.1"/>
    </source>
</evidence>